<feature type="compositionally biased region" description="Low complexity" evidence="1">
    <location>
        <begin position="47"/>
        <end position="68"/>
    </location>
</feature>
<gene>
    <name evidence="2" type="ORF">DBV05_g1298</name>
</gene>
<evidence type="ECO:0000313" key="2">
    <source>
        <dbReference type="EMBL" id="KAB2580271.1"/>
    </source>
</evidence>
<organism evidence="2 3">
    <name type="scientific">Lasiodiplodia theobromae</name>
    <dbReference type="NCBI Taxonomy" id="45133"/>
    <lineage>
        <taxon>Eukaryota</taxon>
        <taxon>Fungi</taxon>
        <taxon>Dikarya</taxon>
        <taxon>Ascomycota</taxon>
        <taxon>Pezizomycotina</taxon>
        <taxon>Dothideomycetes</taxon>
        <taxon>Dothideomycetes incertae sedis</taxon>
        <taxon>Botryosphaeriales</taxon>
        <taxon>Botryosphaeriaceae</taxon>
        <taxon>Lasiodiplodia</taxon>
    </lineage>
</organism>
<sequence>MPSRRSSSSNHSRRHSWPPFSTRHLLGVAPVHFHLNPSGSNSKKRPASSSSSTSTSSFSSSFASRISGGRPPTPQVIVSPPTPPDQPATPLLPDIDDDPFAHFLSPMNDEDNPFDDLAFSAGIIVSDDSATEDEEDAGGEGWEEGKRDDDRLRSKIARRWAKYIAKYQSSSCVGGSGSGSSNRGKRAAGKLEKVDEDEAAEERDEQEERKRRNDEVAVVDEGYMSEESSGATPVHVKKLQRPSSEPLEPYRTVVREPTRGRAQDLVDGRMRKKRKYRHSWRAPDFDLFTVVEEGEGAVDSEIEQRYFSST</sequence>
<protein>
    <submittedName>
        <fullName evidence="2">Uncharacterized protein</fullName>
    </submittedName>
</protein>
<proteinExistence type="predicted"/>
<feature type="compositionally biased region" description="Low complexity" evidence="1">
    <location>
        <begin position="1"/>
        <end position="10"/>
    </location>
</feature>
<feature type="region of interest" description="Disordered" evidence="1">
    <location>
        <begin position="1"/>
        <end position="151"/>
    </location>
</feature>
<feature type="compositionally biased region" description="Acidic residues" evidence="1">
    <location>
        <begin position="129"/>
        <end position="142"/>
    </location>
</feature>
<dbReference type="AlphaFoldDB" id="A0A5N5DSC4"/>
<feature type="compositionally biased region" description="Acidic residues" evidence="1">
    <location>
        <begin position="194"/>
        <end position="205"/>
    </location>
</feature>
<dbReference type="Proteomes" id="UP000325902">
    <property type="component" value="Unassembled WGS sequence"/>
</dbReference>
<comment type="caution">
    <text evidence="2">The sequence shown here is derived from an EMBL/GenBank/DDBJ whole genome shotgun (WGS) entry which is preliminary data.</text>
</comment>
<feature type="compositionally biased region" description="Basic and acidic residues" evidence="1">
    <location>
        <begin position="206"/>
        <end position="215"/>
    </location>
</feature>
<reference evidence="2 3" key="1">
    <citation type="journal article" date="2019" name="Sci. Rep.">
        <title>A multi-omics analysis of the grapevine pathogen Lasiodiplodia theobromae reveals that temperature affects the expression of virulence- and pathogenicity-related genes.</title>
        <authorList>
            <person name="Felix C."/>
            <person name="Meneses R."/>
            <person name="Goncalves M.F.M."/>
            <person name="Tilleman L."/>
            <person name="Duarte A.S."/>
            <person name="Jorrin-Novo J.V."/>
            <person name="Van de Peer Y."/>
            <person name="Deforce D."/>
            <person name="Van Nieuwerburgh F."/>
            <person name="Esteves A.C."/>
            <person name="Alves A."/>
        </authorList>
    </citation>
    <scope>NUCLEOTIDE SEQUENCE [LARGE SCALE GENOMIC DNA]</scope>
    <source>
        <strain evidence="2 3">LA-SOL3</strain>
    </source>
</reference>
<dbReference type="EMBL" id="VCHE01000004">
    <property type="protein sequence ID" value="KAB2580271.1"/>
    <property type="molecule type" value="Genomic_DNA"/>
</dbReference>
<feature type="compositionally biased region" description="Basic and acidic residues" evidence="1">
    <location>
        <begin position="253"/>
        <end position="269"/>
    </location>
</feature>
<evidence type="ECO:0000313" key="3">
    <source>
        <dbReference type="Proteomes" id="UP000325902"/>
    </source>
</evidence>
<name>A0A5N5DSC4_9PEZI</name>
<dbReference type="OrthoDB" id="3439027at2759"/>
<accession>A0A5N5DSC4</accession>
<evidence type="ECO:0000256" key="1">
    <source>
        <dbReference type="SAM" id="MobiDB-lite"/>
    </source>
</evidence>
<feature type="region of interest" description="Disordered" evidence="1">
    <location>
        <begin position="169"/>
        <end position="273"/>
    </location>
</feature>
<keyword evidence="3" id="KW-1185">Reference proteome</keyword>